<dbReference type="EMBL" id="UYIN01000022">
    <property type="protein sequence ID" value="VDG74195.1"/>
    <property type="molecule type" value="Genomic_DNA"/>
</dbReference>
<evidence type="ECO:0000313" key="1">
    <source>
        <dbReference type="EMBL" id="VDG74195.1"/>
    </source>
</evidence>
<dbReference type="RefSeq" id="WP_125150000.1">
    <property type="nucleotide sequence ID" value="NZ_UYIN01000022.1"/>
</dbReference>
<evidence type="ECO:0000313" key="2">
    <source>
        <dbReference type="Proteomes" id="UP000277570"/>
    </source>
</evidence>
<protein>
    <submittedName>
        <fullName evidence="1">Uncharacterized protein</fullName>
    </submittedName>
</protein>
<comment type="caution">
    <text evidence="1">The sequence shown here is derived from an EMBL/GenBank/DDBJ whole genome shotgun (WGS) entry which is preliminary data.</text>
</comment>
<proteinExistence type="predicted"/>
<sequence>MSINKEETIVKSNKTKEQVSEMVVYLGPTILGVANKNTFFNNGLSEELKKAITDVPAIGKLVVPLSEYPKAMAQLDKKEGAIYSFYIRALEYNPMEGDR</sequence>
<reference evidence="1 2" key="1">
    <citation type="submission" date="2018-11" db="EMBL/GenBank/DDBJ databases">
        <authorList>
            <consortium name="Pathogen Informatics"/>
        </authorList>
    </citation>
    <scope>NUCLEOTIDE SEQUENCE [LARGE SCALE GENOMIC DNA]</scope>
    <source>
        <strain evidence="1 2">NCTC10913</strain>
    </source>
</reference>
<gene>
    <name evidence="1" type="ORF">NCTC10913_04575</name>
</gene>
<organism evidence="1 2">
    <name type="scientific">Clostridium carnis</name>
    <dbReference type="NCBI Taxonomy" id="1530"/>
    <lineage>
        <taxon>Bacteria</taxon>
        <taxon>Bacillati</taxon>
        <taxon>Bacillota</taxon>
        <taxon>Clostridia</taxon>
        <taxon>Eubacteriales</taxon>
        <taxon>Clostridiaceae</taxon>
        <taxon>Clostridium</taxon>
    </lineage>
</organism>
<keyword evidence="2" id="KW-1185">Reference proteome</keyword>
<dbReference type="Proteomes" id="UP000277570">
    <property type="component" value="Unassembled WGS sequence"/>
</dbReference>
<name>A0ABY6T0V2_9CLOT</name>
<accession>A0ABY6T0V2</accession>